<comment type="similarity">
    <text evidence="8">Belongs to the RNase Z family.</text>
</comment>
<comment type="function">
    <text evidence="8">Zinc phosphodiesterase, which displays some tRNA 3'-processing endonuclease activity. Probably involved in tRNA maturation, by removing a 3'-trailer from precursor tRNA.</text>
</comment>
<feature type="binding site" evidence="8">
    <location>
        <position position="141"/>
    </location>
    <ligand>
        <name>Zn(2+)</name>
        <dbReference type="ChEBI" id="CHEBI:29105"/>
        <label>1</label>
        <note>catalytic</note>
    </ligand>
</feature>
<feature type="domain" description="Metallo-beta-lactamase" evidence="9">
    <location>
        <begin position="18"/>
        <end position="136"/>
    </location>
</feature>
<dbReference type="RefSeq" id="WP_114591408.1">
    <property type="nucleotide sequence ID" value="NZ_CP031165.1"/>
</dbReference>
<organism evidence="11 12">
    <name type="scientific">Euzebya pacifica</name>
    <dbReference type="NCBI Taxonomy" id="1608957"/>
    <lineage>
        <taxon>Bacteria</taxon>
        <taxon>Bacillati</taxon>
        <taxon>Actinomycetota</taxon>
        <taxon>Nitriliruptoria</taxon>
        <taxon>Euzebyales</taxon>
    </lineage>
</organism>
<keyword evidence="2 8" id="KW-0819">tRNA processing</keyword>
<dbReference type="KEGG" id="euz:DVS28_a2134"/>
<evidence type="ECO:0000256" key="1">
    <source>
        <dbReference type="ARBA" id="ARBA00011738"/>
    </source>
</evidence>
<dbReference type="OrthoDB" id="9800940at2"/>
<sequence>MTRELVVLGTASQAPTRDRNHNGYLLRWDDLGLLFDPGEGTQRQMLLADVRTSMISHVLITHEHGDHCLGLPGVMQRMVLEQRRDPVVLVYPQAAEPYIDRLLGVGQYDGGPDILRVAVPDEGAVLGLGEDRSLVAAPLDHRVPAIGYRLEEPTTTRFVPALLERAGLSGPIVGRLRSEGHVDLDGRVVELADVSESVDGQSMAFVMDTRVCESAAELLDGVDLGVVEATFRMGDEDLAERYGHMTADQAGRLAADARVRRLVVTHFSQRYPDTEGFAVEAARHHPDVVAAVDLSRIAVPERADTVTRAPA</sequence>
<comment type="catalytic activity">
    <reaction evidence="8">
        <text>Endonucleolytic cleavage of RNA, removing extra 3' nucleotides from tRNA precursor, generating 3' termini of tRNAs. A 3'-hydroxy group is left at the tRNA terminus and a 5'-phosphoryl group is left at the trailer molecule.</text>
        <dbReference type="EC" id="3.1.26.11"/>
    </reaction>
</comment>
<feature type="binding site" evidence="8">
    <location>
        <position position="266"/>
    </location>
    <ligand>
        <name>Zn(2+)</name>
        <dbReference type="ChEBI" id="CHEBI:29105"/>
        <label>2</label>
        <note>catalytic</note>
    </ligand>
</feature>
<feature type="domain" description="Metallo-beta-lactamase" evidence="10">
    <location>
        <begin position="199"/>
        <end position="267"/>
    </location>
</feature>
<dbReference type="InterPro" id="IPR001279">
    <property type="entry name" value="Metallo-B-lactamas"/>
</dbReference>
<keyword evidence="4 8" id="KW-0479">Metal-binding</keyword>
<dbReference type="HAMAP" id="MF_01818">
    <property type="entry name" value="RNase_Z_BN"/>
    <property type="match status" value="1"/>
</dbReference>
<protein>
    <recommendedName>
        <fullName evidence="8">Ribonuclease Z</fullName>
        <shortName evidence="8">RNase Z</shortName>
        <ecNumber evidence="8">3.1.26.11</ecNumber>
    </recommendedName>
    <alternativeName>
        <fullName evidence="8">tRNA 3 endonuclease</fullName>
    </alternativeName>
    <alternativeName>
        <fullName evidence="8">tRNase Z</fullName>
    </alternativeName>
</protein>
<evidence type="ECO:0000313" key="11">
    <source>
        <dbReference type="EMBL" id="AXV06817.1"/>
    </source>
</evidence>
<dbReference type="GO" id="GO:0042781">
    <property type="term" value="F:3'-tRNA processing endoribonuclease activity"/>
    <property type="evidence" value="ECO:0007669"/>
    <property type="project" value="UniProtKB-UniRule"/>
</dbReference>
<evidence type="ECO:0000256" key="5">
    <source>
        <dbReference type="ARBA" id="ARBA00022759"/>
    </source>
</evidence>
<keyword evidence="12" id="KW-1185">Reference proteome</keyword>
<evidence type="ECO:0000256" key="2">
    <source>
        <dbReference type="ARBA" id="ARBA00022694"/>
    </source>
</evidence>
<comment type="cofactor">
    <cofactor evidence="8">
        <name>Zn(2+)</name>
        <dbReference type="ChEBI" id="CHEBI:29105"/>
    </cofactor>
    <text evidence="8">Binds 2 Zn(2+) ions.</text>
</comment>
<dbReference type="PANTHER" id="PTHR46018:SF2">
    <property type="entry name" value="ZINC PHOSPHODIESTERASE ELAC PROTEIN 1"/>
    <property type="match status" value="1"/>
</dbReference>
<dbReference type="AlphaFoldDB" id="A0A346XX70"/>
<dbReference type="InterPro" id="IPR036866">
    <property type="entry name" value="RibonucZ/Hydroxyglut_hydro"/>
</dbReference>
<dbReference type="Proteomes" id="UP000264006">
    <property type="component" value="Chromosome"/>
</dbReference>
<evidence type="ECO:0000259" key="10">
    <source>
        <dbReference type="Pfam" id="PF12706"/>
    </source>
</evidence>
<name>A0A346XX70_9ACTN</name>
<evidence type="ECO:0000313" key="12">
    <source>
        <dbReference type="Proteomes" id="UP000264006"/>
    </source>
</evidence>
<evidence type="ECO:0000256" key="7">
    <source>
        <dbReference type="ARBA" id="ARBA00022833"/>
    </source>
</evidence>
<dbReference type="Pfam" id="PF12706">
    <property type="entry name" value="Lactamase_B_2"/>
    <property type="match status" value="1"/>
</dbReference>
<dbReference type="InterPro" id="IPR013471">
    <property type="entry name" value="RNase_Z/BN"/>
</dbReference>
<feature type="binding site" evidence="8">
    <location>
        <position position="62"/>
    </location>
    <ligand>
        <name>Zn(2+)</name>
        <dbReference type="ChEBI" id="CHEBI:29105"/>
        <label>1</label>
        <note>catalytic</note>
    </ligand>
</feature>
<keyword evidence="3 8" id="KW-0540">Nuclease</keyword>
<evidence type="ECO:0000259" key="9">
    <source>
        <dbReference type="Pfam" id="PF00753"/>
    </source>
</evidence>
<proteinExistence type="inferred from homology"/>
<keyword evidence="7 8" id="KW-0862">Zinc</keyword>
<reference evidence="11 12" key="1">
    <citation type="submission" date="2018-09" db="EMBL/GenBank/DDBJ databases">
        <title>Complete genome sequence of Euzebya sp. DY32-46 isolated from seawater of Pacific Ocean.</title>
        <authorList>
            <person name="Xu L."/>
            <person name="Wu Y.-H."/>
            <person name="Xu X.-W."/>
        </authorList>
    </citation>
    <scope>NUCLEOTIDE SEQUENCE [LARGE SCALE GENOMIC DNA]</scope>
    <source>
        <strain evidence="11 12">DY32-46</strain>
    </source>
</reference>
<dbReference type="SUPFAM" id="SSF56281">
    <property type="entry name" value="Metallo-hydrolase/oxidoreductase"/>
    <property type="match status" value="1"/>
</dbReference>
<gene>
    <name evidence="8" type="primary">rnz</name>
    <name evidence="11" type="ORF">DVS28_a2134</name>
</gene>
<feature type="binding site" evidence="8">
    <location>
        <position position="208"/>
    </location>
    <ligand>
        <name>Zn(2+)</name>
        <dbReference type="ChEBI" id="CHEBI:29105"/>
        <label>2</label>
        <note>catalytic</note>
    </ligand>
</feature>
<feature type="binding site" evidence="8">
    <location>
        <position position="66"/>
    </location>
    <ligand>
        <name>Zn(2+)</name>
        <dbReference type="ChEBI" id="CHEBI:29105"/>
        <label>2</label>
        <note>catalytic</note>
    </ligand>
</feature>
<feature type="binding site" evidence="8">
    <location>
        <position position="64"/>
    </location>
    <ligand>
        <name>Zn(2+)</name>
        <dbReference type="ChEBI" id="CHEBI:29105"/>
        <label>1</label>
        <note>catalytic</note>
    </ligand>
</feature>
<evidence type="ECO:0000256" key="3">
    <source>
        <dbReference type="ARBA" id="ARBA00022722"/>
    </source>
</evidence>
<accession>A0A346XX70</accession>
<feature type="binding site" evidence="8">
    <location>
        <position position="67"/>
    </location>
    <ligand>
        <name>Zn(2+)</name>
        <dbReference type="ChEBI" id="CHEBI:29105"/>
        <label>2</label>
        <note>catalytic</note>
    </ligand>
</feature>
<keyword evidence="5 8" id="KW-0255">Endonuclease</keyword>
<feature type="binding site" evidence="8">
    <location>
        <position position="208"/>
    </location>
    <ligand>
        <name>Zn(2+)</name>
        <dbReference type="ChEBI" id="CHEBI:29105"/>
        <label>1</label>
        <note>catalytic</note>
    </ligand>
</feature>
<dbReference type="Gene3D" id="3.60.15.10">
    <property type="entry name" value="Ribonuclease Z/Hydroxyacylglutathione hydrolase-like"/>
    <property type="match status" value="1"/>
</dbReference>
<comment type="subunit">
    <text evidence="1 8">Homodimer.</text>
</comment>
<keyword evidence="6 8" id="KW-0378">Hydrolase</keyword>
<dbReference type="GO" id="GO:0008270">
    <property type="term" value="F:zinc ion binding"/>
    <property type="evidence" value="ECO:0007669"/>
    <property type="project" value="UniProtKB-UniRule"/>
</dbReference>
<evidence type="ECO:0000256" key="8">
    <source>
        <dbReference type="HAMAP-Rule" id="MF_01818"/>
    </source>
</evidence>
<dbReference type="Pfam" id="PF00753">
    <property type="entry name" value="Lactamase_B"/>
    <property type="match status" value="1"/>
</dbReference>
<dbReference type="EMBL" id="CP031165">
    <property type="protein sequence ID" value="AXV06817.1"/>
    <property type="molecule type" value="Genomic_DNA"/>
</dbReference>
<feature type="active site" description="Proton acceptor" evidence="8">
    <location>
        <position position="66"/>
    </location>
</feature>
<dbReference type="CDD" id="cd07717">
    <property type="entry name" value="RNaseZ_ZiPD-like_MBL-fold"/>
    <property type="match status" value="1"/>
</dbReference>
<dbReference type="PANTHER" id="PTHR46018">
    <property type="entry name" value="ZINC PHOSPHODIESTERASE ELAC PROTEIN 1"/>
    <property type="match status" value="1"/>
</dbReference>
<evidence type="ECO:0000256" key="6">
    <source>
        <dbReference type="ARBA" id="ARBA00022801"/>
    </source>
</evidence>
<dbReference type="EC" id="3.1.26.11" evidence="8"/>
<evidence type="ECO:0000256" key="4">
    <source>
        <dbReference type="ARBA" id="ARBA00022723"/>
    </source>
</evidence>